<evidence type="ECO:0000313" key="7">
    <source>
        <dbReference type="Proteomes" id="UP001310022"/>
    </source>
</evidence>
<dbReference type="SUPFAM" id="SSF49478">
    <property type="entry name" value="Cna protein B-type domain"/>
    <property type="match status" value="1"/>
</dbReference>
<evidence type="ECO:0000256" key="3">
    <source>
        <dbReference type="ARBA" id="ARBA00022729"/>
    </source>
</evidence>
<feature type="transmembrane region" description="Helical" evidence="4">
    <location>
        <begin position="21"/>
        <end position="45"/>
    </location>
</feature>
<dbReference type="Pfam" id="PF17210">
    <property type="entry name" value="SdrD_B"/>
    <property type="match status" value="1"/>
</dbReference>
<evidence type="ECO:0000256" key="2">
    <source>
        <dbReference type="ARBA" id="ARBA00022525"/>
    </source>
</evidence>
<keyword evidence="4" id="KW-0812">Transmembrane</keyword>
<dbReference type="Proteomes" id="UP001310022">
    <property type="component" value="Unassembled WGS sequence"/>
</dbReference>
<accession>A0AAN5ALE0</accession>
<dbReference type="InterPro" id="IPR033764">
    <property type="entry name" value="Sdr_B"/>
</dbReference>
<sequence>MKKQLLDQQKSSNFLNLFRRITLLILIGVFIPHWLYSQGISGVVYKDFNMNGLQEVAINEPGIEGVTVEIFDSNGLIETLVSDSNGAFSSASTNDPLVQYRVIFSGFESYQNPVSMGANPELPYNSLTVGDLPILGWLVQICIVNLIQALLFLATLMVVLLVQAKPGMP</sequence>
<organism evidence="6 7">
    <name type="scientific">Persicobacter diffluens</name>
    <dbReference type="NCBI Taxonomy" id="981"/>
    <lineage>
        <taxon>Bacteria</taxon>
        <taxon>Pseudomonadati</taxon>
        <taxon>Bacteroidota</taxon>
        <taxon>Cytophagia</taxon>
        <taxon>Cytophagales</taxon>
        <taxon>Persicobacteraceae</taxon>
        <taxon>Persicobacter</taxon>
    </lineage>
</organism>
<evidence type="ECO:0000256" key="4">
    <source>
        <dbReference type="SAM" id="Phobius"/>
    </source>
</evidence>
<proteinExistence type="predicted"/>
<reference evidence="6 7" key="1">
    <citation type="submission" date="2021-12" db="EMBL/GenBank/DDBJ databases">
        <title>Genome sequencing of bacteria with rrn-lacking chromosome and rrn-plasmid.</title>
        <authorList>
            <person name="Anda M."/>
            <person name="Iwasaki W."/>
        </authorList>
    </citation>
    <scope>NUCLEOTIDE SEQUENCE [LARGE SCALE GENOMIC DNA]</scope>
    <source>
        <strain evidence="6 7">NBRC 15940</strain>
    </source>
</reference>
<dbReference type="EMBL" id="BQKE01000002">
    <property type="protein sequence ID" value="GJM62742.1"/>
    <property type="molecule type" value="Genomic_DNA"/>
</dbReference>
<keyword evidence="2" id="KW-0964">Secreted</keyword>
<dbReference type="Gene3D" id="2.60.40.10">
    <property type="entry name" value="Immunoglobulins"/>
    <property type="match status" value="1"/>
</dbReference>
<evidence type="ECO:0000256" key="1">
    <source>
        <dbReference type="ARBA" id="ARBA00004613"/>
    </source>
</evidence>
<comment type="subcellular location">
    <subcellularLocation>
        <location evidence="1">Secreted</location>
    </subcellularLocation>
</comment>
<gene>
    <name evidence="6" type="ORF">PEDI_32940</name>
</gene>
<dbReference type="InterPro" id="IPR013783">
    <property type="entry name" value="Ig-like_fold"/>
</dbReference>
<keyword evidence="4" id="KW-1133">Transmembrane helix</keyword>
<dbReference type="RefSeq" id="WP_338237983.1">
    <property type="nucleotide sequence ID" value="NZ_BQKE01000002.1"/>
</dbReference>
<dbReference type="AlphaFoldDB" id="A0AAN5ALE0"/>
<protein>
    <recommendedName>
        <fullName evidence="5">SD-repeat containing protein B domain-containing protein</fullName>
    </recommendedName>
</protein>
<feature type="domain" description="SD-repeat containing protein B" evidence="5">
    <location>
        <begin position="42"/>
        <end position="110"/>
    </location>
</feature>
<comment type="caution">
    <text evidence="6">The sequence shown here is derived from an EMBL/GenBank/DDBJ whole genome shotgun (WGS) entry which is preliminary data.</text>
</comment>
<name>A0AAN5ALE0_9BACT</name>
<dbReference type="GO" id="GO:0005576">
    <property type="term" value="C:extracellular region"/>
    <property type="evidence" value="ECO:0007669"/>
    <property type="project" value="UniProtKB-SubCell"/>
</dbReference>
<feature type="transmembrane region" description="Helical" evidence="4">
    <location>
        <begin position="134"/>
        <end position="162"/>
    </location>
</feature>
<evidence type="ECO:0000259" key="5">
    <source>
        <dbReference type="Pfam" id="PF17210"/>
    </source>
</evidence>
<keyword evidence="3" id="KW-0732">Signal</keyword>
<evidence type="ECO:0000313" key="6">
    <source>
        <dbReference type="EMBL" id="GJM62742.1"/>
    </source>
</evidence>
<keyword evidence="4" id="KW-0472">Membrane</keyword>
<keyword evidence="7" id="KW-1185">Reference proteome</keyword>